<dbReference type="Proteomes" id="UP000712600">
    <property type="component" value="Unassembled WGS sequence"/>
</dbReference>
<gene>
    <name evidence="1" type="ORF">F2Q69_00031572</name>
</gene>
<evidence type="ECO:0000313" key="2">
    <source>
        <dbReference type="Proteomes" id="UP000712600"/>
    </source>
</evidence>
<protein>
    <submittedName>
        <fullName evidence="1">Uncharacterized protein</fullName>
    </submittedName>
</protein>
<reference evidence="1" key="1">
    <citation type="submission" date="2019-12" db="EMBL/GenBank/DDBJ databases">
        <title>Genome sequencing and annotation of Brassica cretica.</title>
        <authorList>
            <person name="Studholme D.J."/>
            <person name="Sarris P."/>
        </authorList>
    </citation>
    <scope>NUCLEOTIDE SEQUENCE</scope>
    <source>
        <strain evidence="1">PFS-109/04</strain>
        <tissue evidence="1">Leaf</tissue>
    </source>
</reference>
<dbReference type="EMBL" id="QGKX02000088">
    <property type="protein sequence ID" value="KAF3587112.1"/>
    <property type="molecule type" value="Genomic_DNA"/>
</dbReference>
<name>A0A8S9S4B9_BRACR</name>
<dbReference type="AlphaFoldDB" id="A0A8S9S4B9"/>
<organism evidence="1 2">
    <name type="scientific">Brassica cretica</name>
    <name type="common">Mustard</name>
    <dbReference type="NCBI Taxonomy" id="69181"/>
    <lineage>
        <taxon>Eukaryota</taxon>
        <taxon>Viridiplantae</taxon>
        <taxon>Streptophyta</taxon>
        <taxon>Embryophyta</taxon>
        <taxon>Tracheophyta</taxon>
        <taxon>Spermatophyta</taxon>
        <taxon>Magnoliopsida</taxon>
        <taxon>eudicotyledons</taxon>
        <taxon>Gunneridae</taxon>
        <taxon>Pentapetalae</taxon>
        <taxon>rosids</taxon>
        <taxon>malvids</taxon>
        <taxon>Brassicales</taxon>
        <taxon>Brassicaceae</taxon>
        <taxon>Brassiceae</taxon>
        <taxon>Brassica</taxon>
    </lineage>
</organism>
<accession>A0A8S9S4B9</accession>
<sequence length="97" mass="10661">MELASNPNSADLLGSGIWRCTIEKRESMQVMLIRITIAASIRWTYQFNGGSTQGSSVPMDPLYMPSLVEENSLDTQVLPVSCSELILASSECFSVEQ</sequence>
<comment type="caution">
    <text evidence="1">The sequence shown here is derived from an EMBL/GenBank/DDBJ whole genome shotgun (WGS) entry which is preliminary data.</text>
</comment>
<proteinExistence type="predicted"/>
<evidence type="ECO:0000313" key="1">
    <source>
        <dbReference type="EMBL" id="KAF3587112.1"/>
    </source>
</evidence>